<dbReference type="Proteomes" id="UP000001299">
    <property type="component" value="Chromosome 2"/>
</dbReference>
<protein>
    <recommendedName>
        <fullName evidence="2">Endonuclease GajA/Old nuclease/RecF-like AAA domain-containing protein</fullName>
    </recommendedName>
</protein>
<evidence type="ECO:0000259" key="2">
    <source>
        <dbReference type="Pfam" id="PF13175"/>
    </source>
</evidence>
<dbReference type="STRING" id="515622.bpr_III039"/>
<dbReference type="InterPro" id="IPR041685">
    <property type="entry name" value="AAA_GajA/Old/RecF-like"/>
</dbReference>
<feature type="coiled-coil region" evidence="1">
    <location>
        <begin position="803"/>
        <end position="830"/>
    </location>
</feature>
<dbReference type="Pfam" id="PF13175">
    <property type="entry name" value="AAA_15"/>
    <property type="match status" value="1"/>
</dbReference>
<feature type="domain" description="Endonuclease GajA/Old nuclease/RecF-like AAA" evidence="2">
    <location>
        <begin position="463"/>
        <end position="695"/>
    </location>
</feature>
<evidence type="ECO:0000256" key="1">
    <source>
        <dbReference type="SAM" id="Coils"/>
    </source>
</evidence>
<name>E0S2U6_BUTPB</name>
<dbReference type="AlphaFoldDB" id="E0S2U6"/>
<keyword evidence="4" id="KW-1185">Reference proteome</keyword>
<proteinExistence type="predicted"/>
<gene>
    <name evidence="3" type="ordered locus">bpr_III039</name>
</gene>
<dbReference type="InterPro" id="IPR027417">
    <property type="entry name" value="P-loop_NTPase"/>
</dbReference>
<dbReference type="SUPFAM" id="SSF52540">
    <property type="entry name" value="P-loop containing nucleoside triphosphate hydrolases"/>
    <property type="match status" value="1"/>
</dbReference>
<dbReference type="KEGG" id="bpb:bpr_III039"/>
<dbReference type="EMBL" id="CP001811">
    <property type="protein sequence ID" value="ADL35728.1"/>
    <property type="molecule type" value="Genomic_DNA"/>
</dbReference>
<evidence type="ECO:0000313" key="3">
    <source>
        <dbReference type="EMBL" id="ADL35728.1"/>
    </source>
</evidence>
<reference evidence="3 4" key="1">
    <citation type="journal article" date="2010" name="PLoS ONE">
        <title>The glycobiome of the rumen bacterium Butyrivibrio proteoclasticus B316(T) highlights adaptation to a polysaccharide-rich environment.</title>
        <authorList>
            <person name="Kelly W.J."/>
            <person name="Leahy S.C."/>
            <person name="Altermann E."/>
            <person name="Yeoman C.J."/>
            <person name="Dunne J.C."/>
            <person name="Kong Z."/>
            <person name="Pacheco D.M."/>
            <person name="Li D."/>
            <person name="Noel S.J."/>
            <person name="Moon C.D."/>
            <person name="Cookson A.L."/>
            <person name="Attwood G.T."/>
        </authorList>
    </citation>
    <scope>NUCLEOTIDE SEQUENCE [LARGE SCALE GENOMIC DNA]</scope>
    <source>
        <strain evidence="4">ATCC 51982 / DSM 14932 / B316</strain>
    </source>
</reference>
<sequence>MVIRYIGLTEYNDIKVPININLGGPFFYEMKKSGHEWPYLVVTKKTSEYIYDFYKTVRFSKEDEEYSSDMPVINTGVREISAIVGRNSAGKTSVLRMISNVLREDKNSNASLSQYSYVMIHENLDDKQLFITTNIHNFYKNKTLDNINTSLKAHGYDKNVIVLPEKDMLKKKKQIYFSGVFDKASPLQTASNLDDICTNKMLNEFVRNIRSMAPDNLIRDEFGIADFKENEILKRVALMAKYPDLSTNNALMFDFPDKLKISLLDYYMEKDALYSDIKDDEHLLDRLKNSIDDQRAKESAQGKKTKKVLREAFQNELGYLLLEETIIDSIKESDLSVGEVCQQIWSKLNNETDRFSLHKYAESIKLDSFKHVRTEKENYYENESNDDPVNESPSADKFDYAITILKEYRERLIEAPDYLFDEDFTCELADEIEKCRDLIAEDSFHDLAGEYGAIMYSIENEVLDYQDVDLEDTKDNIVDILDKIIEELVYSQAASNLVSDSNTDDADSDKVLKDFNAKQDNHMTEQKMSAAGSEGKKLKIVDNILKKYSHTYADFVTLSEKSAVDFVAEKQEADSNHDTLLFAQIEYKKVRDEFFAFINDFTDEKCKPQTFGIVIDHDDICSGYNGHFDMVGRLGNLAEQIDSEKSELLIMVDEGELYLHPDAQKNFVLNFLKMSSYFFKDKDIQLILSTNSPFILSDLPRTNILCLEGLNEEGLTVRDSSILGKTFGTNITTLLINEFFMDKGVVGSFAKSKINEMLYRLNYDENYLDEEGIDKKIIDIVGDSLVSRKLEKMREEKLKNSTLSVLDREIKYTEERLRRLKEERAEHQKN</sequence>
<evidence type="ECO:0000313" key="4">
    <source>
        <dbReference type="Proteomes" id="UP000001299"/>
    </source>
</evidence>
<dbReference type="eggNOG" id="COG3593">
    <property type="taxonomic scope" value="Bacteria"/>
</dbReference>
<keyword evidence="1" id="KW-0175">Coiled coil</keyword>
<dbReference type="RefSeq" id="WP_013282380.1">
    <property type="nucleotide sequence ID" value="NC_014388.1"/>
</dbReference>
<organism evidence="3 4">
    <name type="scientific">Butyrivibrio proteoclasticus (strain ATCC 51982 / DSM 14932 / B316)</name>
    <name type="common">Clostridium proteoclasticum</name>
    <dbReference type="NCBI Taxonomy" id="515622"/>
    <lineage>
        <taxon>Bacteria</taxon>
        <taxon>Bacillati</taxon>
        <taxon>Bacillota</taxon>
        <taxon>Clostridia</taxon>
        <taxon>Lachnospirales</taxon>
        <taxon>Lachnospiraceae</taxon>
        <taxon>Butyrivibrio</taxon>
    </lineage>
</organism>
<dbReference type="HOGENOM" id="CLU_341517_0_0_9"/>
<accession>E0S2U6</accession>